<keyword evidence="3" id="KW-1185">Reference proteome</keyword>
<proteinExistence type="predicted"/>
<evidence type="ECO:0000313" key="3">
    <source>
        <dbReference type="Proteomes" id="UP000253509"/>
    </source>
</evidence>
<dbReference type="InterPro" id="IPR023353">
    <property type="entry name" value="LemA-like_dom_sf"/>
</dbReference>
<dbReference type="Gene3D" id="1.20.1440.20">
    <property type="entry name" value="LemA-like domain"/>
    <property type="match status" value="1"/>
</dbReference>
<sequence length="196" mass="21372">MIWIITACALGLLIVVALVMTIVRFNQLSMARSLCDEAKRQLVVELRARHALVPAFIGTLQQITAADLSQVELALASAERAPFGTRGAAAEAALTRAIDEAALAPGAHGSRDSSSGSTARAAEESVTVRDGMREELEVTVQLLHGQLEVLAERIAAGARFYTTNVDRYHRQRSRFLSRIFHSTFRPRETFVVNGRG</sequence>
<protein>
    <submittedName>
        <fullName evidence="2">LemA family protein</fullName>
    </submittedName>
</protein>
<dbReference type="EMBL" id="QNSB01000001">
    <property type="protein sequence ID" value="RBP74392.1"/>
    <property type="molecule type" value="Genomic_DNA"/>
</dbReference>
<accession>A0A366IPE3</accession>
<organism evidence="2 3">
    <name type="scientific">Brevibacterium celere</name>
    <dbReference type="NCBI Taxonomy" id="225845"/>
    <lineage>
        <taxon>Bacteria</taxon>
        <taxon>Bacillati</taxon>
        <taxon>Actinomycetota</taxon>
        <taxon>Actinomycetes</taxon>
        <taxon>Micrococcales</taxon>
        <taxon>Brevibacteriaceae</taxon>
        <taxon>Brevibacterium</taxon>
    </lineage>
</organism>
<dbReference type="Proteomes" id="UP000253509">
    <property type="component" value="Unassembled WGS sequence"/>
</dbReference>
<dbReference type="AlphaFoldDB" id="A0A366IPE3"/>
<evidence type="ECO:0000256" key="1">
    <source>
        <dbReference type="SAM" id="MobiDB-lite"/>
    </source>
</evidence>
<dbReference type="RefSeq" id="WP_113902469.1">
    <property type="nucleotide sequence ID" value="NZ_QNSB01000001.1"/>
</dbReference>
<evidence type="ECO:0000313" key="2">
    <source>
        <dbReference type="EMBL" id="RBP74392.1"/>
    </source>
</evidence>
<gene>
    <name evidence="2" type="ORF">DFO65_101110</name>
</gene>
<comment type="caution">
    <text evidence="2">The sequence shown here is derived from an EMBL/GenBank/DDBJ whole genome shotgun (WGS) entry which is preliminary data.</text>
</comment>
<name>A0A366IPE3_9MICO</name>
<feature type="region of interest" description="Disordered" evidence="1">
    <location>
        <begin position="105"/>
        <end position="128"/>
    </location>
</feature>
<reference evidence="2 3" key="1">
    <citation type="submission" date="2018-06" db="EMBL/GenBank/DDBJ databases">
        <title>Freshwater and sediment microbial communities from various areas in North America, analyzing microbe dynamics in response to fracking.</title>
        <authorList>
            <person name="Lamendella R."/>
        </authorList>
    </citation>
    <scope>NUCLEOTIDE SEQUENCE [LARGE SCALE GENOMIC DNA]</scope>
    <source>
        <strain evidence="2 3">3b_TX</strain>
    </source>
</reference>